<evidence type="ECO:0000313" key="2">
    <source>
        <dbReference type="Proteomes" id="UP000003688"/>
    </source>
</evidence>
<comment type="caution">
    <text evidence="1">The sequence shown here is derived from an EMBL/GenBank/DDBJ whole genome shotgun (WGS) entry which is preliminary data.</text>
</comment>
<gene>
    <name evidence="1" type="ORF">Cflav_PD6225</name>
</gene>
<dbReference type="OrthoDB" id="2678365at2"/>
<dbReference type="RefSeq" id="WP_007415350.1">
    <property type="nucleotide sequence ID" value="NZ_ABOX02000015.1"/>
</dbReference>
<organism evidence="1 2">
    <name type="scientific">Pedosphaera parvula (strain Ellin514)</name>
    <dbReference type="NCBI Taxonomy" id="320771"/>
    <lineage>
        <taxon>Bacteria</taxon>
        <taxon>Pseudomonadati</taxon>
        <taxon>Verrucomicrobiota</taxon>
        <taxon>Pedosphaerae</taxon>
        <taxon>Pedosphaerales</taxon>
        <taxon>Pedosphaeraceae</taxon>
        <taxon>Pedosphaera</taxon>
    </lineage>
</organism>
<reference evidence="1 2" key="1">
    <citation type="journal article" date="2011" name="J. Bacteriol.">
        <title>Genome sequence of 'Pedosphaera parvula' Ellin514, an aerobic Verrucomicrobial isolate from pasture soil.</title>
        <authorList>
            <person name="Kant R."/>
            <person name="van Passel M.W."/>
            <person name="Sangwan P."/>
            <person name="Palva A."/>
            <person name="Lucas S."/>
            <person name="Copeland A."/>
            <person name="Lapidus A."/>
            <person name="Glavina Del Rio T."/>
            <person name="Dalin E."/>
            <person name="Tice H."/>
            <person name="Bruce D."/>
            <person name="Goodwin L."/>
            <person name="Pitluck S."/>
            <person name="Chertkov O."/>
            <person name="Larimer F.W."/>
            <person name="Land M.L."/>
            <person name="Hauser L."/>
            <person name="Brettin T.S."/>
            <person name="Detter J.C."/>
            <person name="Han S."/>
            <person name="de Vos W.M."/>
            <person name="Janssen P.H."/>
            <person name="Smidt H."/>
        </authorList>
    </citation>
    <scope>NUCLEOTIDE SEQUENCE [LARGE SCALE GENOMIC DNA]</scope>
    <source>
        <strain evidence="1 2">Ellin514</strain>
    </source>
</reference>
<dbReference type="EMBL" id="ABOX02000015">
    <property type="protein sequence ID" value="EEF60634.1"/>
    <property type="molecule type" value="Genomic_DNA"/>
</dbReference>
<keyword evidence="2" id="KW-1185">Reference proteome</keyword>
<proteinExistence type="predicted"/>
<dbReference type="STRING" id="320771.Cflav_PD6225"/>
<protein>
    <submittedName>
        <fullName evidence="1">Uncharacterized protein</fullName>
    </submittedName>
</protein>
<name>B9XHQ6_PEDPL</name>
<dbReference type="AlphaFoldDB" id="B9XHQ6"/>
<sequence>MTIAEAKELLLMHSFAYSDVDHPKMKSGFLGSLRPFSGHLNEQNYHEVMAALLVLAPSLEQPVVDREVVRSLWGICHLARAWGVYPDGMLRSNGLIQPADVERLDGWIEHISYATMVLLDGGGIDVAFEFYDNPTAA</sequence>
<evidence type="ECO:0000313" key="1">
    <source>
        <dbReference type="EMBL" id="EEF60634.1"/>
    </source>
</evidence>
<dbReference type="Proteomes" id="UP000003688">
    <property type="component" value="Unassembled WGS sequence"/>
</dbReference>
<accession>B9XHQ6</accession>